<feature type="region of interest" description="Disordered" evidence="1">
    <location>
        <begin position="352"/>
        <end position="387"/>
    </location>
</feature>
<dbReference type="PANTHER" id="PTHR17985">
    <property type="entry name" value="SER/THR-RICH PROTEIN T10 IN DGCR REGION"/>
    <property type="match status" value="1"/>
</dbReference>
<keyword evidence="2" id="KW-0732">Signal</keyword>
<protein>
    <submittedName>
        <fullName evidence="3">Uncharacterized protein</fullName>
    </submittedName>
</protein>
<keyword evidence="4" id="KW-1185">Reference proteome</keyword>
<evidence type="ECO:0000256" key="1">
    <source>
        <dbReference type="SAM" id="MobiDB-lite"/>
    </source>
</evidence>
<gene>
    <name evidence="3" type="ORF">TI39_contig4223g00007</name>
</gene>
<dbReference type="PROSITE" id="PS51257">
    <property type="entry name" value="PROKAR_LIPOPROTEIN"/>
    <property type="match status" value="1"/>
</dbReference>
<accession>A0A0F4GCY3</accession>
<evidence type="ECO:0000313" key="3">
    <source>
        <dbReference type="EMBL" id="KJX94040.1"/>
    </source>
</evidence>
<organism evidence="3 4">
    <name type="scientific">Zymoseptoria brevis</name>
    <dbReference type="NCBI Taxonomy" id="1047168"/>
    <lineage>
        <taxon>Eukaryota</taxon>
        <taxon>Fungi</taxon>
        <taxon>Dikarya</taxon>
        <taxon>Ascomycota</taxon>
        <taxon>Pezizomycotina</taxon>
        <taxon>Dothideomycetes</taxon>
        <taxon>Dothideomycetidae</taxon>
        <taxon>Mycosphaerellales</taxon>
        <taxon>Mycosphaerellaceae</taxon>
        <taxon>Zymoseptoria</taxon>
    </lineage>
</organism>
<name>A0A0F4GCY3_9PEZI</name>
<dbReference type="GO" id="GO:0007030">
    <property type="term" value="P:Golgi organization"/>
    <property type="evidence" value="ECO:0007669"/>
    <property type="project" value="TreeGrafter"/>
</dbReference>
<dbReference type="OrthoDB" id="10010954at2759"/>
<dbReference type="Pfam" id="PF05742">
    <property type="entry name" value="TANGO2"/>
    <property type="match status" value="1"/>
</dbReference>
<dbReference type="PANTHER" id="PTHR17985:SF8">
    <property type="entry name" value="TRANSPORT AND GOLGI ORGANIZATION PROTEIN 2 HOMOLOG"/>
    <property type="match status" value="1"/>
</dbReference>
<comment type="caution">
    <text evidence="3">The sequence shown here is derived from an EMBL/GenBank/DDBJ whole genome shotgun (WGS) entry which is preliminary data.</text>
</comment>
<dbReference type="InterPro" id="IPR008551">
    <property type="entry name" value="TANGO2"/>
</dbReference>
<sequence>MAFTQLKTLLFTLLCVISASTACAQEPRNETDYVARNLQTIQKIYNLTVYPNNVPIQKNGSSAVPPGLFNPNATGRVSPVGNFSGFADSIEYFFALAPSPQNFNGLAFHAADVVEFTSGCPEVASSVVYLRTHKVDPKTGEVDKSQKTSTLAQVAFWRFDENGAVMYYHAWIPQLQLWIEAATGIDFKNVVIQKAVSTVLCPQIQDRCKGKDQQYTNVATCAAFLNLKPFGSFDEVWGDNVVCRQIHLLLTGVRPDVHCPHVGPKGGSKSAGFKCVDVNYSQDYFDDTKLFEEGVDENGAKSRGGMINSYLTVPPESEETDDEFVQRLLNDVGIHDVGGFTLLFGELRAPKSAGRSDSESLNDSSQSHTSELPGIAIVSNRTESPKELRRIGTRLGETHGLSNSHYGDNSWPKVVNGERFLNEAIFKNTSTDQGQDEFITSLFEILCVDDIPRRTSDESWDKYVRHMRNSIMIPAGKGAVKQQSSSTEPVSGRSDGPLTQVRDEAYGTMKQTVILVSKDGKVVFVERTLYDDDGRPLEVGRQEQRVEFMIEAWKR</sequence>
<dbReference type="AlphaFoldDB" id="A0A0F4GCY3"/>
<feature type="signal peptide" evidence="2">
    <location>
        <begin position="1"/>
        <end position="24"/>
    </location>
</feature>
<dbReference type="EMBL" id="LAFY01004182">
    <property type="protein sequence ID" value="KJX94040.1"/>
    <property type="molecule type" value="Genomic_DNA"/>
</dbReference>
<dbReference type="GO" id="GO:0009306">
    <property type="term" value="P:protein secretion"/>
    <property type="evidence" value="ECO:0007669"/>
    <property type="project" value="TreeGrafter"/>
</dbReference>
<feature type="chain" id="PRO_5002468769" evidence="2">
    <location>
        <begin position="25"/>
        <end position="555"/>
    </location>
</feature>
<evidence type="ECO:0000256" key="2">
    <source>
        <dbReference type="SAM" id="SignalP"/>
    </source>
</evidence>
<proteinExistence type="predicted"/>
<dbReference type="Proteomes" id="UP000033647">
    <property type="component" value="Unassembled WGS sequence"/>
</dbReference>
<feature type="region of interest" description="Disordered" evidence="1">
    <location>
        <begin position="476"/>
        <end position="499"/>
    </location>
</feature>
<reference evidence="3 4" key="1">
    <citation type="submission" date="2015-03" db="EMBL/GenBank/DDBJ databases">
        <title>RNA-seq based gene annotation and comparative genomics of four Zymoseptoria species reveal species-specific pathogenicity related genes and transposable element activity.</title>
        <authorList>
            <person name="Grandaubert J."/>
            <person name="Bhattacharyya A."/>
            <person name="Stukenbrock E.H."/>
        </authorList>
    </citation>
    <scope>NUCLEOTIDE SEQUENCE [LARGE SCALE GENOMIC DNA]</scope>
    <source>
        <strain evidence="3 4">Zb18110</strain>
    </source>
</reference>
<dbReference type="GO" id="GO:0005794">
    <property type="term" value="C:Golgi apparatus"/>
    <property type="evidence" value="ECO:0007669"/>
    <property type="project" value="TreeGrafter"/>
</dbReference>
<evidence type="ECO:0000313" key="4">
    <source>
        <dbReference type="Proteomes" id="UP000033647"/>
    </source>
</evidence>